<evidence type="ECO:0000313" key="2">
    <source>
        <dbReference type="Proteomes" id="UP000317975"/>
    </source>
</evidence>
<protein>
    <submittedName>
        <fullName evidence="1">Uncharacterized protein</fullName>
    </submittedName>
</protein>
<evidence type="ECO:0000313" key="1">
    <source>
        <dbReference type="EMBL" id="QCW07476.1"/>
    </source>
</evidence>
<reference evidence="1 2" key="1">
    <citation type="submission" date="2019-05" db="EMBL/GenBank/DDBJ databases">
        <title>The genome sequence of the first Camelpox virus case diagnosed in Israel.</title>
        <authorList>
            <person name="Israeli O."/>
            <person name="Cohen-Gihon I."/>
            <person name="Shifman O."/>
            <person name="Paran N."/>
            <person name="Melamed S."/>
            <person name="Laskar-Levy O."/>
            <person name="Zvi A."/>
            <person name="Beth-Din A."/>
        </authorList>
    </citation>
    <scope>NUCLEOTIDE SEQUENCE [LARGE SCALE GENOMIC DNA]</scope>
    <source>
        <strain evidence="1 2">Negev2016</strain>
    </source>
</reference>
<proteinExistence type="predicted"/>
<name>A0A4Y5N1A5_9POXV</name>
<gene>
    <name evidence="1" type="ORF">FGHELIBC_00175</name>
</gene>
<organism evidence="1 2">
    <name type="scientific">Camelpox virus</name>
    <dbReference type="NCBI Taxonomy" id="28873"/>
    <lineage>
        <taxon>Viruses</taxon>
        <taxon>Varidnaviria</taxon>
        <taxon>Bamfordvirae</taxon>
        <taxon>Nucleocytoviricota</taxon>
        <taxon>Pokkesviricetes</taxon>
        <taxon>Chitovirales</taxon>
        <taxon>Poxviridae</taxon>
        <taxon>Chordopoxvirinae</taxon>
        <taxon>Orthopoxvirus</taxon>
        <taxon>Orthopoxvirus camelpox</taxon>
    </lineage>
</organism>
<dbReference type="Proteomes" id="UP000317975">
    <property type="component" value="Segment"/>
</dbReference>
<dbReference type="EMBL" id="MK910851">
    <property type="protein sequence ID" value="QCW07476.1"/>
    <property type="molecule type" value="Genomic_DNA"/>
</dbReference>
<accession>A0A4Y5N1A5</accession>
<sequence>MTSNVVCGTTFPAGRHIPGAGDGNCFVYHSNFDVEKDCLMVFIE</sequence>